<evidence type="ECO:0000313" key="1">
    <source>
        <dbReference type="Proteomes" id="UP000887574"/>
    </source>
</evidence>
<protein>
    <submittedName>
        <fullName evidence="2">Uncharacterized protein</fullName>
    </submittedName>
</protein>
<accession>A0A915CWK2</accession>
<organism evidence="1 2">
    <name type="scientific">Ditylenchus dipsaci</name>
    <dbReference type="NCBI Taxonomy" id="166011"/>
    <lineage>
        <taxon>Eukaryota</taxon>
        <taxon>Metazoa</taxon>
        <taxon>Ecdysozoa</taxon>
        <taxon>Nematoda</taxon>
        <taxon>Chromadorea</taxon>
        <taxon>Rhabditida</taxon>
        <taxon>Tylenchina</taxon>
        <taxon>Tylenchomorpha</taxon>
        <taxon>Sphaerularioidea</taxon>
        <taxon>Anguinidae</taxon>
        <taxon>Anguininae</taxon>
        <taxon>Ditylenchus</taxon>
    </lineage>
</organism>
<sequence length="188" mass="21271">MDKELKQGSAFYKNPSFLVKEAIKKVLSHSFTNTNSVDKYIRAKELLTQAIHLEPKFAAPAFYARAIVMLKEGKWASNNEDEIITAQEIALADLNAATNAVNNVYSRSIKPVTDYLKQHPYEQNAFLAHKNSAAKEDKNVLKNAFDTKTGKLIKLKKKITQIIACIKSKTIYEVELDTDLNMINFMLD</sequence>
<evidence type="ECO:0000313" key="2">
    <source>
        <dbReference type="WBParaSite" id="jg13359"/>
    </source>
</evidence>
<reference evidence="2" key="1">
    <citation type="submission" date="2022-11" db="UniProtKB">
        <authorList>
            <consortium name="WormBaseParasite"/>
        </authorList>
    </citation>
    <scope>IDENTIFICATION</scope>
</reference>
<name>A0A915CWK2_9BILA</name>
<keyword evidence="1" id="KW-1185">Reference proteome</keyword>
<dbReference type="WBParaSite" id="jg13359">
    <property type="protein sequence ID" value="jg13359"/>
    <property type="gene ID" value="jg13359"/>
</dbReference>
<dbReference type="Proteomes" id="UP000887574">
    <property type="component" value="Unplaced"/>
</dbReference>
<dbReference type="AlphaFoldDB" id="A0A915CWK2"/>
<proteinExistence type="predicted"/>